<name>A0A7L9U0Y1_9BURK</name>
<dbReference type="KEGG" id="mlir:LPB04_17245"/>
<proteinExistence type="inferred from homology"/>
<dbReference type="Gene3D" id="3.40.50.720">
    <property type="entry name" value="NAD(P)-binding Rossmann-like Domain"/>
    <property type="match status" value="1"/>
</dbReference>
<dbReference type="InterPro" id="IPR002347">
    <property type="entry name" value="SDR_fam"/>
</dbReference>
<dbReference type="InterPro" id="IPR020904">
    <property type="entry name" value="Sc_DH/Rdtase_CS"/>
</dbReference>
<keyword evidence="6" id="KW-1185">Reference proteome</keyword>
<dbReference type="EMBL" id="CP062941">
    <property type="protein sequence ID" value="QOL48693.1"/>
    <property type="molecule type" value="Genomic_DNA"/>
</dbReference>
<dbReference type="SUPFAM" id="SSF51735">
    <property type="entry name" value="NAD(P)-binding Rossmann-fold domains"/>
    <property type="match status" value="1"/>
</dbReference>
<dbReference type="PANTHER" id="PTHR44196:SF1">
    <property type="entry name" value="DEHYDROGENASE_REDUCTASE SDR FAMILY MEMBER 7B"/>
    <property type="match status" value="1"/>
</dbReference>
<dbReference type="InterPro" id="IPR036291">
    <property type="entry name" value="NAD(P)-bd_dom_sf"/>
</dbReference>
<organism evidence="5 6">
    <name type="scientific">Massilia litorea</name>
    <dbReference type="NCBI Taxonomy" id="2769491"/>
    <lineage>
        <taxon>Bacteria</taxon>
        <taxon>Pseudomonadati</taxon>
        <taxon>Pseudomonadota</taxon>
        <taxon>Betaproteobacteria</taxon>
        <taxon>Burkholderiales</taxon>
        <taxon>Oxalobacteraceae</taxon>
        <taxon>Telluria group</taxon>
        <taxon>Massilia</taxon>
    </lineage>
</organism>
<dbReference type="AlphaFoldDB" id="A0A7L9U0Y1"/>
<protein>
    <submittedName>
        <fullName evidence="5">SDR family NAD(P)-dependent oxidoreductase</fullName>
    </submittedName>
</protein>
<dbReference type="GO" id="GO:0016491">
    <property type="term" value="F:oxidoreductase activity"/>
    <property type="evidence" value="ECO:0007669"/>
    <property type="project" value="UniProtKB-KW"/>
</dbReference>
<dbReference type="Proteomes" id="UP000593875">
    <property type="component" value="Chromosome"/>
</dbReference>
<sequence length="269" mass="28868">MNVSNRVAVVTGAGSGIGRATALALARRCCHLALADIDPAGLKETAWMLSSLRVRVTTHLVDVADRAAVRALPAAVMDAHKRVDLLVNNAGVALGGSFEQVDEDDFDWLMDINFNGVVGMTRAFLPLLRASDEARIVNVSSIYGLVSPPGQAAYSASKFAVRGFSNALRHELDGSTVAVSVVHPGGVATAIAKNARVPRDAPAEEIARGRKLSEKLLRMEPETAGEIIARGIERRQARILVGNDARFVSLLERLSPVNYWRILKKATAR</sequence>
<evidence type="ECO:0000256" key="2">
    <source>
        <dbReference type="ARBA" id="ARBA00023002"/>
    </source>
</evidence>
<dbReference type="SMART" id="SM00822">
    <property type="entry name" value="PKS_KR"/>
    <property type="match status" value="1"/>
</dbReference>
<dbReference type="PANTHER" id="PTHR44196">
    <property type="entry name" value="DEHYDROGENASE/REDUCTASE SDR FAMILY MEMBER 7B"/>
    <property type="match status" value="1"/>
</dbReference>
<evidence type="ECO:0000313" key="5">
    <source>
        <dbReference type="EMBL" id="QOL48693.1"/>
    </source>
</evidence>
<evidence type="ECO:0000256" key="3">
    <source>
        <dbReference type="RuleBase" id="RU000363"/>
    </source>
</evidence>
<reference evidence="5 6" key="1">
    <citation type="submission" date="2020-10" db="EMBL/GenBank/DDBJ databases">
        <title>Genome sequencing of Massilia sp. LPB0304.</title>
        <authorList>
            <person name="Kim J."/>
        </authorList>
    </citation>
    <scope>NUCLEOTIDE SEQUENCE [LARGE SCALE GENOMIC DNA]</scope>
    <source>
        <strain evidence="5 6">LPB0304</strain>
    </source>
</reference>
<evidence type="ECO:0000259" key="4">
    <source>
        <dbReference type="SMART" id="SM00822"/>
    </source>
</evidence>
<feature type="domain" description="Ketoreductase" evidence="4">
    <location>
        <begin position="6"/>
        <end position="190"/>
    </location>
</feature>
<evidence type="ECO:0000313" key="6">
    <source>
        <dbReference type="Proteomes" id="UP000593875"/>
    </source>
</evidence>
<keyword evidence="2" id="KW-0560">Oxidoreductase</keyword>
<dbReference type="PRINTS" id="PR00081">
    <property type="entry name" value="GDHRDH"/>
</dbReference>
<dbReference type="InterPro" id="IPR057326">
    <property type="entry name" value="KR_dom"/>
</dbReference>
<dbReference type="Pfam" id="PF00106">
    <property type="entry name" value="adh_short"/>
    <property type="match status" value="1"/>
</dbReference>
<gene>
    <name evidence="5" type="ORF">LPB04_17245</name>
</gene>
<accession>A0A7L9U0Y1</accession>
<dbReference type="PRINTS" id="PR00080">
    <property type="entry name" value="SDRFAMILY"/>
</dbReference>
<dbReference type="GO" id="GO:0016020">
    <property type="term" value="C:membrane"/>
    <property type="evidence" value="ECO:0007669"/>
    <property type="project" value="TreeGrafter"/>
</dbReference>
<dbReference type="PROSITE" id="PS00061">
    <property type="entry name" value="ADH_SHORT"/>
    <property type="match status" value="1"/>
</dbReference>
<comment type="similarity">
    <text evidence="1 3">Belongs to the short-chain dehydrogenases/reductases (SDR) family.</text>
</comment>
<evidence type="ECO:0000256" key="1">
    <source>
        <dbReference type="ARBA" id="ARBA00006484"/>
    </source>
</evidence>
<dbReference type="RefSeq" id="WP_193685736.1">
    <property type="nucleotide sequence ID" value="NZ_CP062941.1"/>
</dbReference>